<name>A0A4C1VVW3_EUMVA</name>
<accession>A0A4C1VVW3</accession>
<gene>
    <name evidence="1" type="ORF">EVAR_34292_1</name>
</gene>
<dbReference type="Proteomes" id="UP000299102">
    <property type="component" value="Unassembled WGS sequence"/>
</dbReference>
<comment type="caution">
    <text evidence="1">The sequence shown here is derived from an EMBL/GenBank/DDBJ whole genome shotgun (WGS) entry which is preliminary data.</text>
</comment>
<proteinExistence type="predicted"/>
<reference evidence="1 2" key="1">
    <citation type="journal article" date="2019" name="Commun. Biol.">
        <title>The bagworm genome reveals a unique fibroin gene that provides high tensile strength.</title>
        <authorList>
            <person name="Kono N."/>
            <person name="Nakamura H."/>
            <person name="Ohtoshi R."/>
            <person name="Tomita M."/>
            <person name="Numata K."/>
            <person name="Arakawa K."/>
        </authorList>
    </citation>
    <scope>NUCLEOTIDE SEQUENCE [LARGE SCALE GENOMIC DNA]</scope>
</reference>
<sequence length="197" mass="22795">MKRKIFNALSLVDIEGIKYRIVRTKKKMLLLFFWEENIPFSQAIIPRTTRYDRSCEKSELEKSKQRIYKEKSEYQGRICEFLGALGRAAKSLSGAKTYREQLHLKRKGRNQKVPIDPKIALIKDQKREVDPPAPVPVRQLRNRYANAFSEFIALTSATLKVYIAQCKGILELYLDKSEAKLTAALEDTEVGIYDYVS</sequence>
<dbReference type="AlphaFoldDB" id="A0A4C1VVW3"/>
<protein>
    <submittedName>
        <fullName evidence="1">Uncharacterized protein</fullName>
    </submittedName>
</protein>
<organism evidence="1 2">
    <name type="scientific">Eumeta variegata</name>
    <name type="common">Bagworm moth</name>
    <name type="synonym">Eumeta japonica</name>
    <dbReference type="NCBI Taxonomy" id="151549"/>
    <lineage>
        <taxon>Eukaryota</taxon>
        <taxon>Metazoa</taxon>
        <taxon>Ecdysozoa</taxon>
        <taxon>Arthropoda</taxon>
        <taxon>Hexapoda</taxon>
        <taxon>Insecta</taxon>
        <taxon>Pterygota</taxon>
        <taxon>Neoptera</taxon>
        <taxon>Endopterygota</taxon>
        <taxon>Lepidoptera</taxon>
        <taxon>Glossata</taxon>
        <taxon>Ditrysia</taxon>
        <taxon>Tineoidea</taxon>
        <taxon>Psychidae</taxon>
        <taxon>Oiketicinae</taxon>
        <taxon>Eumeta</taxon>
    </lineage>
</organism>
<evidence type="ECO:0000313" key="1">
    <source>
        <dbReference type="EMBL" id="GBP43376.1"/>
    </source>
</evidence>
<dbReference type="EMBL" id="BGZK01000434">
    <property type="protein sequence ID" value="GBP43376.1"/>
    <property type="molecule type" value="Genomic_DNA"/>
</dbReference>
<keyword evidence="2" id="KW-1185">Reference proteome</keyword>
<evidence type="ECO:0000313" key="2">
    <source>
        <dbReference type="Proteomes" id="UP000299102"/>
    </source>
</evidence>